<dbReference type="Proteomes" id="UP001243330">
    <property type="component" value="Unassembled WGS sequence"/>
</dbReference>
<dbReference type="EMBL" id="JAQOWY010000405">
    <property type="protein sequence ID" value="KAK1842582.1"/>
    <property type="molecule type" value="Genomic_DNA"/>
</dbReference>
<protein>
    <submittedName>
        <fullName evidence="2">Uncharacterized protein</fullName>
    </submittedName>
</protein>
<evidence type="ECO:0000313" key="3">
    <source>
        <dbReference type="Proteomes" id="UP001243330"/>
    </source>
</evidence>
<name>A0AAD9ECE5_9PEZI</name>
<organism evidence="2 3">
    <name type="scientific">Colletotrichum chrysophilum</name>
    <dbReference type="NCBI Taxonomy" id="1836956"/>
    <lineage>
        <taxon>Eukaryota</taxon>
        <taxon>Fungi</taxon>
        <taxon>Dikarya</taxon>
        <taxon>Ascomycota</taxon>
        <taxon>Pezizomycotina</taxon>
        <taxon>Sordariomycetes</taxon>
        <taxon>Hypocreomycetidae</taxon>
        <taxon>Glomerellales</taxon>
        <taxon>Glomerellaceae</taxon>
        <taxon>Colletotrichum</taxon>
        <taxon>Colletotrichum gloeosporioides species complex</taxon>
    </lineage>
</organism>
<evidence type="ECO:0000313" key="2">
    <source>
        <dbReference type="EMBL" id="KAK1842582.1"/>
    </source>
</evidence>
<gene>
    <name evidence="2" type="ORF">CCHR01_14769</name>
</gene>
<accession>A0AAD9ECE5</accession>
<evidence type="ECO:0000256" key="1">
    <source>
        <dbReference type="SAM" id="MobiDB-lite"/>
    </source>
</evidence>
<feature type="region of interest" description="Disordered" evidence="1">
    <location>
        <begin position="1"/>
        <end position="36"/>
    </location>
</feature>
<sequence length="102" mass="10961">MWKKEFRRLSPPVGPSRESSSRVASGAGRVPRAAGARQVRLPCRACSCFTWRASAGAGAVGFPLSWVDLPPSPSSPKEGRQTATLKVIKAGTNIDGRERQVR</sequence>
<dbReference type="AlphaFoldDB" id="A0AAD9ECE5"/>
<feature type="compositionally biased region" description="Low complexity" evidence="1">
    <location>
        <begin position="22"/>
        <end position="36"/>
    </location>
</feature>
<proteinExistence type="predicted"/>
<comment type="caution">
    <text evidence="2">The sequence shown here is derived from an EMBL/GenBank/DDBJ whole genome shotgun (WGS) entry which is preliminary data.</text>
</comment>
<reference evidence="2" key="1">
    <citation type="submission" date="2023-01" db="EMBL/GenBank/DDBJ databases">
        <title>Colletotrichum chrysophilum M932 genome sequence.</title>
        <authorList>
            <person name="Baroncelli R."/>
        </authorList>
    </citation>
    <scope>NUCLEOTIDE SEQUENCE</scope>
    <source>
        <strain evidence="2">M932</strain>
    </source>
</reference>
<keyword evidence="3" id="KW-1185">Reference proteome</keyword>